<name>A0ABN9JPP6_9RALS</name>
<dbReference type="EMBL" id="CATZLL010000015">
    <property type="protein sequence ID" value="CAJ0820328.1"/>
    <property type="molecule type" value="Genomic_DNA"/>
</dbReference>
<comment type="caution">
    <text evidence="1">The sequence shown here is derived from an EMBL/GenBank/DDBJ whole genome shotgun (WGS) entry which is preliminary data.</text>
</comment>
<keyword evidence="2" id="KW-1185">Reference proteome</keyword>
<accession>A0ABN9JPP6</accession>
<gene>
    <name evidence="1" type="ORF">LMG18101_04246</name>
</gene>
<dbReference type="Proteomes" id="UP001189757">
    <property type="component" value="Unassembled WGS sequence"/>
</dbReference>
<organism evidence="1 2">
    <name type="scientific">Ralstonia flaminis</name>
    <dbReference type="NCBI Taxonomy" id="3058597"/>
    <lineage>
        <taxon>Bacteria</taxon>
        <taxon>Pseudomonadati</taxon>
        <taxon>Pseudomonadota</taxon>
        <taxon>Betaproteobacteria</taxon>
        <taxon>Burkholderiales</taxon>
        <taxon>Burkholderiaceae</taxon>
        <taxon>Ralstonia</taxon>
    </lineage>
</organism>
<reference evidence="1 2" key="1">
    <citation type="submission" date="2023-07" db="EMBL/GenBank/DDBJ databases">
        <authorList>
            <person name="Peeters C."/>
        </authorList>
    </citation>
    <scope>NUCLEOTIDE SEQUENCE [LARGE SCALE GENOMIC DNA]</scope>
    <source>
        <strain evidence="1 2">LMG 18101</strain>
    </source>
</reference>
<sequence>MGNCKARAKTLQSRKQRMTRRNNFGAVEGESQLVCRDCGGFCGAGLCK</sequence>
<protein>
    <submittedName>
        <fullName evidence="1">Uncharacterized protein</fullName>
    </submittedName>
</protein>
<proteinExistence type="predicted"/>
<evidence type="ECO:0000313" key="2">
    <source>
        <dbReference type="Proteomes" id="UP001189757"/>
    </source>
</evidence>
<evidence type="ECO:0000313" key="1">
    <source>
        <dbReference type="EMBL" id="CAJ0820328.1"/>
    </source>
</evidence>